<feature type="non-terminal residue" evidence="2">
    <location>
        <position position="287"/>
    </location>
</feature>
<reference evidence="2" key="2">
    <citation type="submission" date="2023-02" db="EMBL/GenBank/DDBJ databases">
        <authorList>
            <person name="Concha-Toloza M."/>
            <person name="Lopez-Cantillo M."/>
            <person name="Molina-Mora J."/>
            <person name="Collado L."/>
        </authorList>
    </citation>
    <scope>NUCLEOTIDE SEQUENCE</scope>
    <source>
        <strain evidence="2">FR1p273A</strain>
    </source>
</reference>
<protein>
    <submittedName>
        <fullName evidence="2">DUF4158 domain-containing protein</fullName>
    </submittedName>
</protein>
<dbReference type="EMBL" id="JAQTJH010000026">
    <property type="protein sequence ID" value="MDK2063246.1"/>
    <property type="molecule type" value="Genomic_DNA"/>
</dbReference>
<dbReference type="Pfam" id="PF13700">
    <property type="entry name" value="DUF4158"/>
    <property type="match status" value="1"/>
</dbReference>
<sequence length="287" mass="34210">MPLIKILTSTQKKEFEEPPILEDDLKNKIFKLPNTLEEQVYSFNNFNNQIHFMLMFGYFKITHKFFDSSTYHDEDIKYITSKFKFDDNSYSFDIGHSSLATYKNTIKKHFYCVKFTSNIYNILQNESDLLVKKLLKTQDIFYLLVEKSMELKIEIPSYTQLSTIISTSINTQNNLQYKKIKKYENNEVLKNLDYLLKEDITNPTKYVLGKYKRIMHSVSASKVKQSNIDFRYLSDLSKQLEPIIKELSLDNNVIMHYAKWVEKSDMHQISRKVKHKQYFDLICFVLH</sequence>
<name>A0AAW6VQE7_9BACT</name>
<proteinExistence type="predicted"/>
<dbReference type="RefSeq" id="WP_284075201.1">
    <property type="nucleotide sequence ID" value="NZ_JAQTJH010000026.1"/>
</dbReference>
<dbReference type="AlphaFoldDB" id="A0AAW6VQE7"/>
<gene>
    <name evidence="2" type="ORF">PT520_12030</name>
</gene>
<feature type="domain" description="DUF4158" evidence="1">
    <location>
        <begin position="6"/>
        <end position="166"/>
    </location>
</feature>
<evidence type="ECO:0000259" key="1">
    <source>
        <dbReference type="Pfam" id="PF13700"/>
    </source>
</evidence>
<organism evidence="2 3">
    <name type="scientific">Aliarcobacter butzleri</name>
    <dbReference type="NCBI Taxonomy" id="28197"/>
    <lineage>
        <taxon>Bacteria</taxon>
        <taxon>Pseudomonadati</taxon>
        <taxon>Campylobacterota</taxon>
        <taxon>Epsilonproteobacteria</taxon>
        <taxon>Campylobacterales</taxon>
        <taxon>Arcobacteraceae</taxon>
        <taxon>Aliarcobacter</taxon>
    </lineage>
</organism>
<dbReference type="Proteomes" id="UP001237843">
    <property type="component" value="Unassembled WGS sequence"/>
</dbReference>
<reference evidence="2" key="1">
    <citation type="journal article" date="2023" name="Antibiotics">
        <title>Genomic Characterization of Antibiotic-Resistant Campylobacterales Isolated from Chilean Poultry Meat.</title>
        <authorList>
            <person name="Concha-Toloza M."/>
            <person name="Lopez-Cantillo M."/>
            <person name="Molina-Mora J.A."/>
            <person name="Collado L."/>
        </authorList>
    </citation>
    <scope>NUCLEOTIDE SEQUENCE</scope>
    <source>
        <strain evidence="2">FR1p273A</strain>
    </source>
</reference>
<evidence type="ECO:0000313" key="3">
    <source>
        <dbReference type="Proteomes" id="UP001237843"/>
    </source>
</evidence>
<accession>A0AAW6VQE7</accession>
<comment type="caution">
    <text evidence="2">The sequence shown here is derived from an EMBL/GenBank/DDBJ whole genome shotgun (WGS) entry which is preliminary data.</text>
</comment>
<evidence type="ECO:0000313" key="2">
    <source>
        <dbReference type="EMBL" id="MDK2063246.1"/>
    </source>
</evidence>
<dbReference type="InterPro" id="IPR025296">
    <property type="entry name" value="DUF4158"/>
</dbReference>